<keyword evidence="8" id="KW-1185">Reference proteome</keyword>
<dbReference type="GO" id="GO:0005886">
    <property type="term" value="C:plasma membrane"/>
    <property type="evidence" value="ECO:0007669"/>
    <property type="project" value="UniProtKB-SubCell"/>
</dbReference>
<dbReference type="AlphaFoldDB" id="A0A3A3G689"/>
<comment type="caution">
    <text evidence="7">The sequence shown here is derived from an EMBL/GenBank/DDBJ whole genome shotgun (WGS) entry which is preliminary data.</text>
</comment>
<dbReference type="Pfam" id="PF01899">
    <property type="entry name" value="MNHE"/>
    <property type="match status" value="1"/>
</dbReference>
<dbReference type="PANTHER" id="PTHR34584">
    <property type="entry name" value="NA(+)/H(+) ANTIPORTER SUBUNIT E1"/>
    <property type="match status" value="1"/>
</dbReference>
<dbReference type="PANTHER" id="PTHR34584:SF1">
    <property type="entry name" value="NA(+)_H(+) ANTIPORTER SUBUNIT E1"/>
    <property type="match status" value="1"/>
</dbReference>
<evidence type="ECO:0000256" key="4">
    <source>
        <dbReference type="ARBA" id="ARBA00022692"/>
    </source>
</evidence>
<keyword evidence="3" id="KW-1003">Cell membrane</keyword>
<dbReference type="Proteomes" id="UP000266327">
    <property type="component" value="Unassembled WGS sequence"/>
</dbReference>
<comment type="similarity">
    <text evidence="2">Belongs to the CPA3 antiporters (TC 2.A.63) subunit E family.</text>
</comment>
<keyword evidence="6" id="KW-0472">Membrane</keyword>
<accession>A0A3A3G689</accession>
<gene>
    <name evidence="7" type="ORF">D3878_22675</name>
</gene>
<organism evidence="7 8">
    <name type="scientific">Noviherbaspirillum sedimenti</name>
    <dbReference type="NCBI Taxonomy" id="2320865"/>
    <lineage>
        <taxon>Bacteria</taxon>
        <taxon>Pseudomonadati</taxon>
        <taxon>Pseudomonadota</taxon>
        <taxon>Betaproteobacteria</taxon>
        <taxon>Burkholderiales</taxon>
        <taxon>Oxalobacteraceae</taxon>
        <taxon>Noviherbaspirillum</taxon>
    </lineage>
</organism>
<comment type="subcellular location">
    <subcellularLocation>
        <location evidence="1">Cell membrane</location>
        <topology evidence="1">Multi-pass membrane protein</topology>
    </subcellularLocation>
</comment>
<protein>
    <submittedName>
        <fullName evidence="7">Na+/H+ antiporter subunit E</fullName>
    </submittedName>
</protein>
<evidence type="ECO:0000256" key="6">
    <source>
        <dbReference type="ARBA" id="ARBA00023136"/>
    </source>
</evidence>
<dbReference type="RefSeq" id="WP_119787531.1">
    <property type="nucleotide sequence ID" value="NZ_QYUQ01000002.1"/>
</dbReference>
<dbReference type="OrthoDB" id="9807187at2"/>
<evidence type="ECO:0000256" key="2">
    <source>
        <dbReference type="ARBA" id="ARBA00006228"/>
    </source>
</evidence>
<dbReference type="NCBIfam" id="NF006520">
    <property type="entry name" value="PRK08965.1-4"/>
    <property type="match status" value="1"/>
</dbReference>
<dbReference type="EMBL" id="QYUQ01000002">
    <property type="protein sequence ID" value="RJG04047.1"/>
    <property type="molecule type" value="Genomic_DNA"/>
</dbReference>
<dbReference type="PIRSF" id="PIRSF019239">
    <property type="entry name" value="MrpE"/>
    <property type="match status" value="1"/>
</dbReference>
<evidence type="ECO:0000313" key="8">
    <source>
        <dbReference type="Proteomes" id="UP000266327"/>
    </source>
</evidence>
<sequence>MKRAIEPRLAAFLIAIWLLLNDSFTPGHALLGLLLAIGLPLLTASMRPLRSRVRRPLAIAALLWTVLKDIVRSNFAIAGVILGDARRRSSAGFMDIPLDLRDPHGLAALACIVTATPGTVWAGLSADGTTLTLHVLDLQDEQVWIDTIKQHYERPLMEIFE</sequence>
<dbReference type="NCBIfam" id="NF006518">
    <property type="entry name" value="PRK08965.1-2"/>
    <property type="match status" value="1"/>
</dbReference>
<keyword evidence="5" id="KW-1133">Transmembrane helix</keyword>
<evidence type="ECO:0000313" key="7">
    <source>
        <dbReference type="EMBL" id="RJG04047.1"/>
    </source>
</evidence>
<name>A0A3A3G689_9BURK</name>
<dbReference type="GO" id="GO:0008324">
    <property type="term" value="F:monoatomic cation transmembrane transporter activity"/>
    <property type="evidence" value="ECO:0007669"/>
    <property type="project" value="InterPro"/>
</dbReference>
<evidence type="ECO:0000256" key="3">
    <source>
        <dbReference type="ARBA" id="ARBA00022475"/>
    </source>
</evidence>
<proteinExistence type="inferred from homology"/>
<reference evidence="8" key="1">
    <citation type="submission" date="2018-09" db="EMBL/GenBank/DDBJ databases">
        <authorList>
            <person name="Zhu H."/>
        </authorList>
    </citation>
    <scope>NUCLEOTIDE SEQUENCE [LARGE SCALE GENOMIC DNA]</scope>
    <source>
        <strain evidence="8">K1S02-23</strain>
    </source>
</reference>
<evidence type="ECO:0000256" key="5">
    <source>
        <dbReference type="ARBA" id="ARBA00022989"/>
    </source>
</evidence>
<dbReference type="InterPro" id="IPR002758">
    <property type="entry name" value="Cation_antiport_E"/>
</dbReference>
<evidence type="ECO:0000256" key="1">
    <source>
        <dbReference type="ARBA" id="ARBA00004651"/>
    </source>
</evidence>
<keyword evidence="4" id="KW-0812">Transmembrane</keyword>